<evidence type="ECO:0000259" key="4">
    <source>
        <dbReference type="Pfam" id="PF02558"/>
    </source>
</evidence>
<dbReference type="RefSeq" id="WP_160878842.1">
    <property type="nucleotide sequence ID" value="NZ_WUEK01000009.1"/>
</dbReference>
<dbReference type="PANTHER" id="PTHR43765">
    <property type="entry name" value="2-DEHYDROPANTOATE 2-REDUCTASE-RELATED"/>
    <property type="match status" value="1"/>
</dbReference>
<dbReference type="InterPro" id="IPR013752">
    <property type="entry name" value="KPA_reductase"/>
</dbReference>
<evidence type="ECO:0000256" key="2">
    <source>
        <dbReference type="ARBA" id="ARBA00022857"/>
    </source>
</evidence>
<evidence type="ECO:0000313" key="6">
    <source>
        <dbReference type="EMBL" id="MXG90916.1"/>
    </source>
</evidence>
<dbReference type="Proteomes" id="UP000473325">
    <property type="component" value="Unassembled WGS sequence"/>
</dbReference>
<dbReference type="Gene3D" id="3.40.50.720">
    <property type="entry name" value="NAD(P)-binding Rossmann-like Domain"/>
    <property type="match status" value="1"/>
</dbReference>
<feature type="domain" description="Ketopantoate reductase C-terminal" evidence="5">
    <location>
        <begin position="219"/>
        <end position="304"/>
    </location>
</feature>
<dbReference type="SUPFAM" id="SSF48179">
    <property type="entry name" value="6-phosphogluconate dehydrogenase C-terminal domain-like"/>
    <property type="match status" value="1"/>
</dbReference>
<sequence>MTRYVVIGGGAVGGALAAQLVPAGHDVVLVARGEHGRAVAERGLVVRRPGRVDVVPVAVASGPDEVALRPDDVLLLTVKTQDAEAALAAWAWRPVEGGGVAADLPVVTFQNGLLTEDLALRRFARVYGATIGIAASHLTPGEVVSPSEPPAVGMVWLGRYGAPADALQQDLVADLSDAGFAAWSVPDVRAQKGAKLLANVANALDLVAGDDDLRAEARARLRDEALTVLQAAGHPLPPSGVLDHGAVDFRVLPVEGHVAGRLSTWQSFARGASSEVDYLNGEIVLLARRHGVPAPLNEAVQRLLGPAGAAAGATLEGLLAAGPALV</sequence>
<proteinExistence type="inferred from homology"/>
<dbReference type="PANTHER" id="PTHR43765:SF2">
    <property type="entry name" value="2-DEHYDROPANTOATE 2-REDUCTASE"/>
    <property type="match status" value="1"/>
</dbReference>
<comment type="caution">
    <text evidence="6">The sequence shown here is derived from an EMBL/GenBank/DDBJ whole genome shotgun (WGS) entry which is preliminary data.</text>
</comment>
<dbReference type="InterPro" id="IPR050838">
    <property type="entry name" value="Ketopantoate_reductase"/>
</dbReference>
<gene>
    <name evidence="6" type="ORF">GRQ65_15310</name>
</gene>
<feature type="domain" description="Ketopantoate reductase N-terminal" evidence="4">
    <location>
        <begin position="5"/>
        <end position="144"/>
    </location>
</feature>
<keyword evidence="2" id="KW-0521">NADP</keyword>
<comment type="similarity">
    <text evidence="1">Belongs to the ketopantoate reductase family.</text>
</comment>
<accession>A0A6L7EY79</accession>
<evidence type="ECO:0000259" key="5">
    <source>
        <dbReference type="Pfam" id="PF08546"/>
    </source>
</evidence>
<dbReference type="EMBL" id="WUEK01000009">
    <property type="protein sequence ID" value="MXG90916.1"/>
    <property type="molecule type" value="Genomic_DNA"/>
</dbReference>
<dbReference type="InterPro" id="IPR008927">
    <property type="entry name" value="6-PGluconate_DH-like_C_sf"/>
</dbReference>
<reference evidence="6 7" key="1">
    <citation type="submission" date="2019-12" db="EMBL/GenBank/DDBJ databases">
        <authorList>
            <person name="Kun Z."/>
        </authorList>
    </citation>
    <scope>NUCLEOTIDE SEQUENCE [LARGE SCALE GENOMIC DNA]</scope>
    <source>
        <strain evidence="6 7">YIM 123512</strain>
    </source>
</reference>
<evidence type="ECO:0000256" key="1">
    <source>
        <dbReference type="ARBA" id="ARBA00007870"/>
    </source>
</evidence>
<evidence type="ECO:0000256" key="3">
    <source>
        <dbReference type="ARBA" id="ARBA00023002"/>
    </source>
</evidence>
<dbReference type="InterPro" id="IPR013328">
    <property type="entry name" value="6PGD_dom2"/>
</dbReference>
<dbReference type="Pfam" id="PF08546">
    <property type="entry name" value="ApbA_C"/>
    <property type="match status" value="1"/>
</dbReference>
<organism evidence="6 7">
    <name type="scientific">Nocardioides flavescens</name>
    <dbReference type="NCBI Taxonomy" id="2691959"/>
    <lineage>
        <taxon>Bacteria</taxon>
        <taxon>Bacillati</taxon>
        <taxon>Actinomycetota</taxon>
        <taxon>Actinomycetes</taxon>
        <taxon>Propionibacteriales</taxon>
        <taxon>Nocardioidaceae</taxon>
        <taxon>Nocardioides</taxon>
    </lineage>
</organism>
<dbReference type="GO" id="GO:0008677">
    <property type="term" value="F:2-dehydropantoate 2-reductase activity"/>
    <property type="evidence" value="ECO:0007669"/>
    <property type="project" value="TreeGrafter"/>
</dbReference>
<dbReference type="Pfam" id="PF02558">
    <property type="entry name" value="ApbA"/>
    <property type="match status" value="1"/>
</dbReference>
<dbReference type="GO" id="GO:0005737">
    <property type="term" value="C:cytoplasm"/>
    <property type="evidence" value="ECO:0007669"/>
    <property type="project" value="TreeGrafter"/>
</dbReference>
<name>A0A6L7EY79_9ACTN</name>
<evidence type="ECO:0000313" key="7">
    <source>
        <dbReference type="Proteomes" id="UP000473325"/>
    </source>
</evidence>
<dbReference type="InterPro" id="IPR036291">
    <property type="entry name" value="NAD(P)-bd_dom_sf"/>
</dbReference>
<dbReference type="SUPFAM" id="SSF51735">
    <property type="entry name" value="NAD(P)-binding Rossmann-fold domains"/>
    <property type="match status" value="1"/>
</dbReference>
<dbReference type="GO" id="GO:0050661">
    <property type="term" value="F:NADP binding"/>
    <property type="evidence" value="ECO:0007669"/>
    <property type="project" value="TreeGrafter"/>
</dbReference>
<dbReference type="InterPro" id="IPR013332">
    <property type="entry name" value="KPR_N"/>
</dbReference>
<protein>
    <submittedName>
        <fullName evidence="6">Ketopantoate reductase family protein</fullName>
    </submittedName>
</protein>
<keyword evidence="3" id="KW-0560">Oxidoreductase</keyword>
<keyword evidence="7" id="KW-1185">Reference proteome</keyword>
<dbReference type="Gene3D" id="1.10.1040.10">
    <property type="entry name" value="N-(1-d-carboxylethyl)-l-norvaline Dehydrogenase, domain 2"/>
    <property type="match status" value="1"/>
</dbReference>
<dbReference type="AlphaFoldDB" id="A0A6L7EY79"/>